<comment type="caution">
    <text evidence="3">The sequence shown here is derived from an EMBL/GenBank/DDBJ whole genome shotgun (WGS) entry which is preliminary data.</text>
</comment>
<name>A0A3N2D8H3_9MICO</name>
<dbReference type="SUPFAM" id="SSF54637">
    <property type="entry name" value="Thioesterase/thiol ester dehydrase-isomerase"/>
    <property type="match status" value="1"/>
</dbReference>
<accession>A0A3N2D8H3</accession>
<dbReference type="EMBL" id="RKHQ01000001">
    <property type="protein sequence ID" value="ROR96002.1"/>
    <property type="molecule type" value="Genomic_DNA"/>
</dbReference>
<protein>
    <submittedName>
        <fullName evidence="3">Acyl dehydratase</fullName>
    </submittedName>
</protein>
<dbReference type="GO" id="GO:0005835">
    <property type="term" value="C:fatty acid synthase complex"/>
    <property type="evidence" value="ECO:0007669"/>
    <property type="project" value="InterPro"/>
</dbReference>
<comment type="similarity">
    <text evidence="1">Belongs to the enoyl-CoA hydratase/isomerase family.</text>
</comment>
<organism evidence="3 4">
    <name type="scientific">Salana multivorans</name>
    <dbReference type="NCBI Taxonomy" id="120377"/>
    <lineage>
        <taxon>Bacteria</taxon>
        <taxon>Bacillati</taxon>
        <taxon>Actinomycetota</taxon>
        <taxon>Actinomycetes</taxon>
        <taxon>Micrococcales</taxon>
        <taxon>Beutenbergiaceae</taxon>
        <taxon>Salana</taxon>
    </lineage>
</organism>
<dbReference type="InterPro" id="IPR029069">
    <property type="entry name" value="HotDog_dom_sf"/>
</dbReference>
<dbReference type="InterPro" id="IPR003965">
    <property type="entry name" value="Fatty_acid_synthase"/>
</dbReference>
<reference evidence="3 4" key="1">
    <citation type="submission" date="2018-11" db="EMBL/GenBank/DDBJ databases">
        <title>Sequencing the genomes of 1000 actinobacteria strains.</title>
        <authorList>
            <person name="Klenk H.-P."/>
        </authorList>
    </citation>
    <scope>NUCLEOTIDE SEQUENCE [LARGE SCALE GENOMIC DNA]</scope>
    <source>
        <strain evidence="3 4">DSM 13521</strain>
    </source>
</reference>
<proteinExistence type="inferred from homology"/>
<dbReference type="PANTHER" id="PTHR43841:SF3">
    <property type="entry name" value="(3R)-HYDROXYACYL-ACP DEHYDRATASE SUBUNIT HADB"/>
    <property type="match status" value="1"/>
</dbReference>
<gene>
    <name evidence="3" type="ORF">EDD28_0573</name>
</gene>
<evidence type="ECO:0000256" key="1">
    <source>
        <dbReference type="ARBA" id="ARBA00005254"/>
    </source>
</evidence>
<evidence type="ECO:0000313" key="3">
    <source>
        <dbReference type="EMBL" id="ROR96002.1"/>
    </source>
</evidence>
<dbReference type="PRINTS" id="PR01483">
    <property type="entry name" value="FASYNTHASE"/>
</dbReference>
<evidence type="ECO:0000313" key="4">
    <source>
        <dbReference type="Proteomes" id="UP000275356"/>
    </source>
</evidence>
<dbReference type="Pfam" id="PF01575">
    <property type="entry name" value="MaoC_dehydratas"/>
    <property type="match status" value="1"/>
</dbReference>
<dbReference type="Gene3D" id="3.10.129.10">
    <property type="entry name" value="Hotdog Thioesterase"/>
    <property type="match status" value="1"/>
</dbReference>
<dbReference type="PANTHER" id="PTHR43841">
    <property type="entry name" value="3-HYDROXYACYL-THIOESTER DEHYDRATASE HTDX-RELATED"/>
    <property type="match status" value="1"/>
</dbReference>
<keyword evidence="4" id="KW-1185">Reference proteome</keyword>
<evidence type="ECO:0000259" key="2">
    <source>
        <dbReference type="Pfam" id="PF01575"/>
    </source>
</evidence>
<dbReference type="AlphaFoldDB" id="A0A3N2D8H3"/>
<dbReference type="Proteomes" id="UP000275356">
    <property type="component" value="Unassembled WGS sequence"/>
</dbReference>
<dbReference type="OrthoDB" id="9800237at2"/>
<feature type="domain" description="MaoC-like" evidence="2">
    <location>
        <begin position="18"/>
        <end position="115"/>
    </location>
</feature>
<sequence>MSAGVAENPLVSAAVGDVVVEREVELSRDRLVRYASASGDFNPIHYNDAFAQSVGLPGVIAHGMLTMGVVGGALTDWLESWDPAGIARVARYGTRFARPIPVPALESVRVVVTGTVGAFGLADDAGAPCVRVDLRATLDGVSVLAKTQALVRV</sequence>
<dbReference type="RefSeq" id="WP_123738240.1">
    <property type="nucleotide sequence ID" value="NZ_RKHQ01000001.1"/>
</dbReference>
<dbReference type="GO" id="GO:0006633">
    <property type="term" value="P:fatty acid biosynthetic process"/>
    <property type="evidence" value="ECO:0007669"/>
    <property type="project" value="InterPro"/>
</dbReference>
<dbReference type="InterPro" id="IPR002539">
    <property type="entry name" value="MaoC-like_dom"/>
</dbReference>
<dbReference type="GO" id="GO:0004312">
    <property type="term" value="F:fatty acid synthase activity"/>
    <property type="evidence" value="ECO:0007669"/>
    <property type="project" value="InterPro"/>
</dbReference>